<keyword evidence="2" id="KW-0614">Plasmid</keyword>
<keyword evidence="1" id="KW-0812">Transmembrane</keyword>
<proteinExistence type="predicted"/>
<reference evidence="2 3" key="1">
    <citation type="journal article" date="2016" name="Syst. Appl. Microbiol.">
        <title>Pararhizobium polonicum sp. nov. isolated from tumors on stone fruit rootstocks.</title>
        <authorList>
            <person name="Pulawska J."/>
            <person name="Kuzmanovic N."/>
            <person name="Willems A."/>
            <person name="Pothier J.F."/>
        </authorList>
    </citation>
    <scope>NUCLEOTIDE SEQUENCE [LARGE SCALE GENOMIC DNA]</scope>
    <source>
        <strain evidence="2 3">F5.1</strain>
        <plasmid evidence="2">pF5.1a</plasmid>
    </source>
</reference>
<protein>
    <submittedName>
        <fullName evidence="2">Uncharacterized protein</fullName>
    </submittedName>
</protein>
<dbReference type="PATRIC" id="fig|1612624.7.peg.145"/>
<organism evidence="2 3">
    <name type="scientific">Pararhizobium polonicum</name>
    <dbReference type="NCBI Taxonomy" id="1612624"/>
    <lineage>
        <taxon>Bacteria</taxon>
        <taxon>Pseudomonadati</taxon>
        <taxon>Pseudomonadota</taxon>
        <taxon>Alphaproteobacteria</taxon>
        <taxon>Hyphomicrobiales</taxon>
        <taxon>Rhizobiaceae</taxon>
        <taxon>Rhizobium/Agrobacterium group</taxon>
        <taxon>Pararhizobium</taxon>
    </lineage>
</organism>
<name>A0A1C7P8G7_9HYPH</name>
<geneLocation type="plasmid" evidence="3">
    <name>pf5.1a</name>
</geneLocation>
<dbReference type="AlphaFoldDB" id="A0A1C7P8G7"/>
<dbReference type="EMBL" id="LGLV01000001">
    <property type="protein sequence ID" value="OBZ97563.1"/>
    <property type="molecule type" value="Genomic_DNA"/>
</dbReference>
<dbReference type="Proteomes" id="UP000093111">
    <property type="component" value="Plasmid pF5.1a"/>
</dbReference>
<evidence type="ECO:0000256" key="1">
    <source>
        <dbReference type="SAM" id="Phobius"/>
    </source>
</evidence>
<feature type="transmembrane region" description="Helical" evidence="1">
    <location>
        <begin position="67"/>
        <end position="86"/>
    </location>
</feature>
<keyword evidence="1" id="KW-0472">Membrane</keyword>
<evidence type="ECO:0000313" key="2">
    <source>
        <dbReference type="EMBL" id="OBZ97563.1"/>
    </source>
</evidence>
<gene>
    <name evidence="2" type="ORF">ADU59_00690</name>
</gene>
<keyword evidence="1" id="KW-1133">Transmembrane helix</keyword>
<sequence length="246" mass="26363">MCVDQARGRTIVLAPNERQHMSNHLEGDIISPPEASIGGVIRVERVWQHRHDLELRAAKARRGRAELLTLGAGGLMLSAICVFAYSELVPTHLVSKEAMASYPVGQEIAATSTKLRDIVDTTPAPVSISETQVVSLPFVAIPTKRPLNGLVKSEKVERAISATSSADVLRYDRCNPHCETRDSLVAGTVPVTVHAETAELDSPNRAVEIGASALNGAGYVLTQTAALPFTTLKLGRDAVIKVSELD</sequence>
<accession>A0A1C7P8G7</accession>
<comment type="caution">
    <text evidence="2">The sequence shown here is derived from an EMBL/GenBank/DDBJ whole genome shotgun (WGS) entry which is preliminary data.</text>
</comment>
<evidence type="ECO:0000313" key="3">
    <source>
        <dbReference type="Proteomes" id="UP000093111"/>
    </source>
</evidence>
<keyword evidence="3" id="KW-1185">Reference proteome</keyword>